<keyword evidence="4" id="KW-0255">Endonuclease</keyword>
<dbReference type="InterPro" id="IPR020539">
    <property type="entry name" value="RNase_P_CS"/>
</dbReference>
<evidence type="ECO:0000256" key="4">
    <source>
        <dbReference type="ARBA" id="ARBA00022759"/>
    </source>
</evidence>
<dbReference type="InterPro" id="IPR014721">
    <property type="entry name" value="Ribsml_uS5_D2-typ_fold_subgr"/>
</dbReference>
<dbReference type="HAMAP" id="MF_00227">
    <property type="entry name" value="RNase_P"/>
    <property type="match status" value="1"/>
</dbReference>
<dbReference type="Pfam" id="PF00825">
    <property type="entry name" value="Ribonuclease_P"/>
    <property type="match status" value="1"/>
</dbReference>
<evidence type="ECO:0000256" key="3">
    <source>
        <dbReference type="ARBA" id="ARBA00022722"/>
    </source>
</evidence>
<dbReference type="InterPro" id="IPR000100">
    <property type="entry name" value="RNase_P"/>
</dbReference>
<evidence type="ECO:0000313" key="7">
    <source>
        <dbReference type="EMBL" id="EJW92414.1"/>
    </source>
</evidence>
<proteinExistence type="inferred from homology"/>
<gene>
    <name evidence="7" type="ORF">EVA_19475</name>
</gene>
<keyword evidence="3" id="KW-0540">Nuclease</keyword>
<protein>
    <submittedName>
        <fullName evidence="7">Ribonuclease P protein component</fullName>
    </submittedName>
</protein>
<keyword evidence="2" id="KW-0819">tRNA processing</keyword>
<dbReference type="EMBL" id="AMCI01007556">
    <property type="protein sequence ID" value="EJW92414.1"/>
    <property type="molecule type" value="Genomic_DNA"/>
</dbReference>
<dbReference type="AlphaFoldDB" id="J9FYG2"/>
<dbReference type="InterPro" id="IPR020568">
    <property type="entry name" value="Ribosomal_Su5_D2-typ_SF"/>
</dbReference>
<dbReference type="SUPFAM" id="SSF54211">
    <property type="entry name" value="Ribosomal protein S5 domain 2-like"/>
    <property type="match status" value="1"/>
</dbReference>
<dbReference type="GO" id="GO:0004526">
    <property type="term" value="F:ribonuclease P activity"/>
    <property type="evidence" value="ECO:0007669"/>
    <property type="project" value="InterPro"/>
</dbReference>
<dbReference type="Gene3D" id="3.30.230.10">
    <property type="match status" value="1"/>
</dbReference>
<accession>J9FYG2</accession>
<evidence type="ECO:0000256" key="5">
    <source>
        <dbReference type="ARBA" id="ARBA00022801"/>
    </source>
</evidence>
<keyword evidence="5" id="KW-0378">Hydrolase</keyword>
<evidence type="ECO:0000256" key="1">
    <source>
        <dbReference type="ARBA" id="ARBA00002663"/>
    </source>
</evidence>
<keyword evidence="6" id="KW-0694">RNA-binding</keyword>
<dbReference type="GO" id="GO:0008033">
    <property type="term" value="P:tRNA processing"/>
    <property type="evidence" value="ECO:0007669"/>
    <property type="project" value="UniProtKB-KW"/>
</dbReference>
<reference evidence="7" key="1">
    <citation type="journal article" date="2012" name="PLoS ONE">
        <title>Gene sets for utilization of primary and secondary nutrition supplies in the distal gut of endangered iberian lynx.</title>
        <authorList>
            <person name="Alcaide M."/>
            <person name="Messina E."/>
            <person name="Richter M."/>
            <person name="Bargiela R."/>
            <person name="Peplies J."/>
            <person name="Huws S.A."/>
            <person name="Newbold C.J."/>
            <person name="Golyshin P.N."/>
            <person name="Simon M.A."/>
            <person name="Lopez G."/>
            <person name="Yakimov M.M."/>
            <person name="Ferrer M."/>
        </authorList>
    </citation>
    <scope>NUCLEOTIDE SEQUENCE</scope>
</reference>
<name>J9FYG2_9ZZZZ</name>
<comment type="caution">
    <text evidence="7">The sequence shown here is derived from an EMBL/GenBank/DDBJ whole genome shotgun (WGS) entry which is preliminary data.</text>
</comment>
<sequence length="142" mass="16420">MARYTFRKPEHLCLRNEIDPLFHAGNKSFTVYPLRVTYRPVAWDGSGPRVKVLLSVSKRKFKHAVDRNRAKRQLREAYRLQKACLWEELPEGLGLHIAFIWLSDHPVPSAKIKKCMHTVLVRMGEAMKKDPVPSALVVSRTM</sequence>
<evidence type="ECO:0000256" key="2">
    <source>
        <dbReference type="ARBA" id="ARBA00022694"/>
    </source>
</evidence>
<dbReference type="GO" id="GO:0000049">
    <property type="term" value="F:tRNA binding"/>
    <property type="evidence" value="ECO:0007669"/>
    <property type="project" value="InterPro"/>
</dbReference>
<comment type="function">
    <text evidence="1">RNaseP catalyzes the removal of the 5'-leader sequence from pre-tRNA to produce the mature 5'-terminus. It can also cleave other RNA substrates such as 4.5S RNA. The protein component plays an auxiliary but essential role in vivo by binding to the 5'-leader sequence and broadening the substrate specificity of the ribozyme.</text>
</comment>
<evidence type="ECO:0000256" key="6">
    <source>
        <dbReference type="ARBA" id="ARBA00022884"/>
    </source>
</evidence>
<dbReference type="PROSITE" id="PS00648">
    <property type="entry name" value="RIBONUCLEASE_P"/>
    <property type="match status" value="1"/>
</dbReference>
<organism evidence="7">
    <name type="scientific">gut metagenome</name>
    <dbReference type="NCBI Taxonomy" id="749906"/>
    <lineage>
        <taxon>unclassified sequences</taxon>
        <taxon>metagenomes</taxon>
        <taxon>organismal metagenomes</taxon>
    </lineage>
</organism>